<dbReference type="EMBL" id="QZVT01000007">
    <property type="protein sequence ID" value="RJT78030.1"/>
    <property type="molecule type" value="Genomic_DNA"/>
</dbReference>
<sequence length="409" mass="44480">MQELTEIGFDAAIAEAHELGRAAFRTKYGFDRSKKFVAVPGGRHIDSKPLISAAAAHSGSSGPLEASDFSGGAATTRILDRFGVPWIDQSRLTSILPVSISADDSVTNQSVWWVNQGNNFEAAFSEGSLWASFHRSDGQRGHLDWVPALEQMKLGDFVVHYSAGMVRGVSRVALTAVPSTRPLHYGPPSPYDEGMLVLVERVLVDVELPLADVQPLIGPRIGPMNVTGTPGRSYLSPLPASTGRAMIRYLAGRSETLNFSSDLDPSPVNSQLPPGITVTDLPSTSTRRAEQTYLRANLLGHYGPQCAICGRILPNELLVAAHIKARSWCSEEEQLNFQSVAMLACSLGCDALFEKGFIGVDGVGEVHLSPQLELSQEDAVRRLQGRRCLAFKSDNVSHFQHRWDLSFRS</sequence>
<name>A0A3A5M3P4_9MICC</name>
<dbReference type="OrthoDB" id="3650427at2"/>
<evidence type="ECO:0000313" key="4">
    <source>
        <dbReference type="Proteomes" id="UP000272560"/>
    </source>
</evidence>
<dbReference type="Proteomes" id="UP000272560">
    <property type="component" value="Unassembled WGS sequence"/>
</dbReference>
<evidence type="ECO:0000256" key="1">
    <source>
        <dbReference type="SAM" id="MobiDB-lite"/>
    </source>
</evidence>
<dbReference type="Pfam" id="PF26345">
    <property type="entry name" value="ScoMcrA_N"/>
    <property type="match status" value="1"/>
</dbReference>
<keyword evidence="4" id="KW-1185">Reference proteome</keyword>
<evidence type="ECO:0000259" key="2">
    <source>
        <dbReference type="Pfam" id="PF26345"/>
    </source>
</evidence>
<dbReference type="InterPro" id="IPR058807">
    <property type="entry name" value="ScoMcrA_N"/>
</dbReference>
<feature type="region of interest" description="Disordered" evidence="1">
    <location>
        <begin position="262"/>
        <end position="284"/>
    </location>
</feature>
<dbReference type="AlphaFoldDB" id="A0A3A5M3P4"/>
<gene>
    <name evidence="3" type="ORF">D6T63_13875</name>
</gene>
<feature type="compositionally biased region" description="Polar residues" evidence="1">
    <location>
        <begin position="262"/>
        <end position="272"/>
    </location>
</feature>
<proteinExistence type="predicted"/>
<protein>
    <recommendedName>
        <fullName evidence="2">ScoMcrA-like N-terminal head domain-containing protein</fullName>
    </recommendedName>
</protein>
<comment type="caution">
    <text evidence="3">The sequence shown here is derived from an EMBL/GenBank/DDBJ whole genome shotgun (WGS) entry which is preliminary data.</text>
</comment>
<evidence type="ECO:0000313" key="3">
    <source>
        <dbReference type="EMBL" id="RJT78030.1"/>
    </source>
</evidence>
<feature type="domain" description="ScoMcrA-like N-terminal head" evidence="2">
    <location>
        <begin position="9"/>
        <end position="82"/>
    </location>
</feature>
<reference evidence="3 4" key="1">
    <citation type="submission" date="2018-09" db="EMBL/GenBank/DDBJ databases">
        <title>Novel species of Arthrobacter.</title>
        <authorList>
            <person name="Liu Q."/>
            <person name="Xin Y.-H."/>
        </authorList>
    </citation>
    <scope>NUCLEOTIDE SEQUENCE [LARGE SCALE GENOMIC DNA]</scope>
    <source>
        <strain evidence="3 4">Hz2</strain>
    </source>
</reference>
<dbReference type="RefSeq" id="WP_120149644.1">
    <property type="nucleotide sequence ID" value="NZ_QZVT01000007.1"/>
</dbReference>
<organism evidence="3 4">
    <name type="scientific">Arthrobacter cheniae</name>
    <dbReference type="NCBI Taxonomy" id="1258888"/>
    <lineage>
        <taxon>Bacteria</taxon>
        <taxon>Bacillati</taxon>
        <taxon>Actinomycetota</taxon>
        <taxon>Actinomycetes</taxon>
        <taxon>Micrococcales</taxon>
        <taxon>Micrococcaceae</taxon>
        <taxon>Arthrobacter</taxon>
    </lineage>
</organism>
<accession>A0A3A5M3P4</accession>